<name>A0ABP0G8P5_CLALP</name>
<accession>A0ABP0G8P5</accession>
<organism evidence="1 2">
    <name type="scientific">Clavelina lepadiformis</name>
    <name type="common">Light-bulb sea squirt</name>
    <name type="synonym">Ascidia lepadiformis</name>
    <dbReference type="NCBI Taxonomy" id="159417"/>
    <lineage>
        <taxon>Eukaryota</taxon>
        <taxon>Metazoa</taxon>
        <taxon>Chordata</taxon>
        <taxon>Tunicata</taxon>
        <taxon>Ascidiacea</taxon>
        <taxon>Aplousobranchia</taxon>
        <taxon>Clavelinidae</taxon>
        <taxon>Clavelina</taxon>
    </lineage>
</organism>
<sequence length="230" mass="25167">MVLPPTLPNPTNNVVDELKKDRGLNVGITKSDLTNCPIVKTKEGTVTVNYHESPPSPNSENKKYESEKVQMIFIEKGKRVEVTVKFSDGTSKSKRIGYTGVEVTSTYTIEARADQAVIIATVFANGVRHTVTVTPKTNTHVTFLGEGQVMEVKYGGNYNYKVTKDFSLVEFQDEGSTVKISGCSSPKPFGDVVERTDIPLEDILFSKGFLAKDALIYAKMLGIEGSFSVG</sequence>
<protein>
    <submittedName>
        <fullName evidence="1">Uncharacterized protein</fullName>
    </submittedName>
</protein>
<dbReference type="Proteomes" id="UP001642483">
    <property type="component" value="Unassembled WGS sequence"/>
</dbReference>
<comment type="caution">
    <text evidence="1">The sequence shown here is derived from an EMBL/GenBank/DDBJ whole genome shotgun (WGS) entry which is preliminary data.</text>
</comment>
<evidence type="ECO:0000313" key="1">
    <source>
        <dbReference type="EMBL" id="CAK8686475.1"/>
    </source>
</evidence>
<reference evidence="1 2" key="1">
    <citation type="submission" date="2024-02" db="EMBL/GenBank/DDBJ databases">
        <authorList>
            <person name="Daric V."/>
            <person name="Darras S."/>
        </authorList>
    </citation>
    <scope>NUCLEOTIDE SEQUENCE [LARGE SCALE GENOMIC DNA]</scope>
</reference>
<proteinExistence type="predicted"/>
<evidence type="ECO:0000313" key="2">
    <source>
        <dbReference type="Proteomes" id="UP001642483"/>
    </source>
</evidence>
<dbReference type="EMBL" id="CAWYQH010000102">
    <property type="protein sequence ID" value="CAK8686475.1"/>
    <property type="molecule type" value="Genomic_DNA"/>
</dbReference>
<keyword evidence="2" id="KW-1185">Reference proteome</keyword>
<gene>
    <name evidence="1" type="ORF">CVLEPA_LOCUS18405</name>
</gene>